<dbReference type="InterPro" id="IPR050569">
    <property type="entry name" value="TAAR"/>
</dbReference>
<feature type="transmembrane region" description="Helical" evidence="10">
    <location>
        <begin position="156"/>
        <end position="175"/>
    </location>
</feature>
<feature type="transmembrane region" description="Helical" evidence="10">
    <location>
        <begin position="72"/>
        <end position="93"/>
    </location>
</feature>
<accession>A0A3M6U5L6</accession>
<dbReference type="STRING" id="46731.A0A3M6U5L6"/>
<feature type="transmembrane region" description="Helical" evidence="10">
    <location>
        <begin position="244"/>
        <end position="268"/>
    </location>
</feature>
<dbReference type="OrthoDB" id="5990038at2759"/>
<keyword evidence="3 9" id="KW-0812">Transmembrane</keyword>
<evidence type="ECO:0000256" key="1">
    <source>
        <dbReference type="ARBA" id="ARBA00004651"/>
    </source>
</evidence>
<organism evidence="12 13">
    <name type="scientific">Pocillopora damicornis</name>
    <name type="common">Cauliflower coral</name>
    <name type="synonym">Millepora damicornis</name>
    <dbReference type="NCBI Taxonomy" id="46731"/>
    <lineage>
        <taxon>Eukaryota</taxon>
        <taxon>Metazoa</taxon>
        <taxon>Cnidaria</taxon>
        <taxon>Anthozoa</taxon>
        <taxon>Hexacorallia</taxon>
        <taxon>Scleractinia</taxon>
        <taxon>Astrocoeniina</taxon>
        <taxon>Pocilloporidae</taxon>
        <taxon>Pocillopora</taxon>
    </lineage>
</organism>
<comment type="subcellular location">
    <subcellularLocation>
        <location evidence="1">Cell membrane</location>
        <topology evidence="1">Multi-pass membrane protein</topology>
    </subcellularLocation>
</comment>
<gene>
    <name evidence="12" type="ORF">pdam_00013017</name>
</gene>
<evidence type="ECO:0000256" key="9">
    <source>
        <dbReference type="RuleBase" id="RU000688"/>
    </source>
</evidence>
<dbReference type="Gene3D" id="1.20.1070.10">
    <property type="entry name" value="Rhodopsin 7-helix transmembrane proteins"/>
    <property type="match status" value="1"/>
</dbReference>
<proteinExistence type="inferred from homology"/>
<keyword evidence="2" id="KW-1003">Cell membrane</keyword>
<dbReference type="PROSITE" id="PS00237">
    <property type="entry name" value="G_PROTEIN_RECEP_F1_1"/>
    <property type="match status" value="1"/>
</dbReference>
<feature type="domain" description="G-protein coupled receptors family 1 profile" evidence="11">
    <location>
        <begin position="52"/>
        <end position="294"/>
    </location>
</feature>
<sequence>MNESEFIKNANETRWRFHCWYYPSFEWELVETTLPWFIFVITILAAPAAVVLNVLEIVAVRKKKQLQRVSTIMLSSLAVADVLTGAVSMPLTAAVDLLIAHQTFLDHVCIVDFLGVTVMFSASRTALSHLTVIAWERYMAVCRWTDYKTIVTRGRAKKLALFAWLPFMIVTPYFVLRGTSGDVEWFENVDIIEGMFWGVAVVTAIVYFYVNVYLEVRNRKRNEVIDVNALLQAKQSARVAKTTGLITGIVILSFLLPSIVAILGNFFTIMRNTWFFRLTETLMQLNSLANPLVYCYRDRRFRNAILEMLRLKKSEKFMPNDGATRRLAASVKNPCSPDLPLRRTASSSGFALVLESVGTSNGTRPKRSMSAPSLGLRSTCVDVV</sequence>
<keyword evidence="5 9" id="KW-0297">G-protein coupled receptor</keyword>
<dbReference type="InterPro" id="IPR000276">
    <property type="entry name" value="GPCR_Rhodpsn"/>
</dbReference>
<dbReference type="Proteomes" id="UP000275408">
    <property type="component" value="Unassembled WGS sequence"/>
</dbReference>
<evidence type="ECO:0000256" key="2">
    <source>
        <dbReference type="ARBA" id="ARBA00022475"/>
    </source>
</evidence>
<evidence type="ECO:0000256" key="6">
    <source>
        <dbReference type="ARBA" id="ARBA00023136"/>
    </source>
</evidence>
<evidence type="ECO:0000256" key="10">
    <source>
        <dbReference type="SAM" id="Phobius"/>
    </source>
</evidence>
<comment type="similarity">
    <text evidence="9">Belongs to the G-protein coupled receptor 1 family.</text>
</comment>
<dbReference type="Pfam" id="PF00001">
    <property type="entry name" value="7tm_1"/>
    <property type="match status" value="1"/>
</dbReference>
<evidence type="ECO:0000313" key="12">
    <source>
        <dbReference type="EMBL" id="RMX48891.1"/>
    </source>
</evidence>
<keyword evidence="8 9" id="KW-0807">Transducer</keyword>
<evidence type="ECO:0000256" key="3">
    <source>
        <dbReference type="ARBA" id="ARBA00022692"/>
    </source>
</evidence>
<dbReference type="GO" id="GO:0005886">
    <property type="term" value="C:plasma membrane"/>
    <property type="evidence" value="ECO:0007669"/>
    <property type="project" value="UniProtKB-SubCell"/>
</dbReference>
<evidence type="ECO:0000256" key="4">
    <source>
        <dbReference type="ARBA" id="ARBA00022989"/>
    </source>
</evidence>
<dbReference type="PANTHER" id="PTHR24249:SF411">
    <property type="entry name" value="G-PROTEIN COUPLED RECEPTORS FAMILY 1 PROFILE DOMAIN-CONTAINING PROTEIN"/>
    <property type="match status" value="1"/>
</dbReference>
<feature type="transmembrane region" description="Helical" evidence="10">
    <location>
        <begin position="36"/>
        <end position="60"/>
    </location>
</feature>
<feature type="transmembrane region" description="Helical" evidence="10">
    <location>
        <begin position="195"/>
        <end position="214"/>
    </location>
</feature>
<dbReference type="EMBL" id="RCHS01002224">
    <property type="protein sequence ID" value="RMX48891.1"/>
    <property type="molecule type" value="Genomic_DNA"/>
</dbReference>
<keyword evidence="4 10" id="KW-1133">Transmembrane helix</keyword>
<dbReference type="SUPFAM" id="SSF81321">
    <property type="entry name" value="Family A G protein-coupled receptor-like"/>
    <property type="match status" value="1"/>
</dbReference>
<dbReference type="AlphaFoldDB" id="A0A3M6U5L6"/>
<name>A0A3M6U5L6_POCDA</name>
<keyword evidence="13" id="KW-1185">Reference proteome</keyword>
<dbReference type="PANTHER" id="PTHR24249">
    <property type="entry name" value="HISTAMINE RECEPTOR-RELATED G-PROTEIN COUPLED RECEPTOR"/>
    <property type="match status" value="1"/>
</dbReference>
<keyword evidence="6 10" id="KW-0472">Membrane</keyword>
<dbReference type="GO" id="GO:0004930">
    <property type="term" value="F:G protein-coupled receptor activity"/>
    <property type="evidence" value="ECO:0007669"/>
    <property type="project" value="UniProtKB-KW"/>
</dbReference>
<dbReference type="PROSITE" id="PS50262">
    <property type="entry name" value="G_PROTEIN_RECEP_F1_2"/>
    <property type="match status" value="1"/>
</dbReference>
<keyword evidence="7 9" id="KW-0675">Receptor</keyword>
<dbReference type="CDD" id="cd00637">
    <property type="entry name" value="7tm_classA_rhodopsin-like"/>
    <property type="match status" value="1"/>
</dbReference>
<evidence type="ECO:0000256" key="5">
    <source>
        <dbReference type="ARBA" id="ARBA00023040"/>
    </source>
</evidence>
<evidence type="ECO:0000259" key="11">
    <source>
        <dbReference type="PROSITE" id="PS50262"/>
    </source>
</evidence>
<dbReference type="SMART" id="SM01381">
    <property type="entry name" value="7TM_GPCR_Srsx"/>
    <property type="match status" value="1"/>
</dbReference>
<dbReference type="InterPro" id="IPR017452">
    <property type="entry name" value="GPCR_Rhodpsn_7TM"/>
</dbReference>
<protein>
    <recommendedName>
        <fullName evidence="11">G-protein coupled receptors family 1 profile domain-containing protein</fullName>
    </recommendedName>
</protein>
<reference evidence="12 13" key="1">
    <citation type="journal article" date="2018" name="Sci. Rep.">
        <title>Comparative analysis of the Pocillopora damicornis genome highlights role of immune system in coral evolution.</title>
        <authorList>
            <person name="Cunning R."/>
            <person name="Bay R.A."/>
            <person name="Gillette P."/>
            <person name="Baker A.C."/>
            <person name="Traylor-Knowles N."/>
        </authorList>
    </citation>
    <scope>NUCLEOTIDE SEQUENCE [LARGE SCALE GENOMIC DNA]</scope>
    <source>
        <strain evidence="12">RSMAS</strain>
        <tissue evidence="12">Whole animal</tissue>
    </source>
</reference>
<dbReference type="PRINTS" id="PR00237">
    <property type="entry name" value="GPCRRHODOPSN"/>
</dbReference>
<evidence type="ECO:0000313" key="13">
    <source>
        <dbReference type="Proteomes" id="UP000275408"/>
    </source>
</evidence>
<evidence type="ECO:0000256" key="7">
    <source>
        <dbReference type="ARBA" id="ARBA00023170"/>
    </source>
</evidence>
<comment type="caution">
    <text evidence="12">The sequence shown here is derived from an EMBL/GenBank/DDBJ whole genome shotgun (WGS) entry which is preliminary data.</text>
</comment>
<evidence type="ECO:0000256" key="8">
    <source>
        <dbReference type="ARBA" id="ARBA00023224"/>
    </source>
</evidence>
<feature type="transmembrane region" description="Helical" evidence="10">
    <location>
        <begin position="113"/>
        <end position="135"/>
    </location>
</feature>